<evidence type="ECO:0000256" key="1">
    <source>
        <dbReference type="SAM" id="Phobius"/>
    </source>
</evidence>
<evidence type="ECO:0000313" key="3">
    <source>
        <dbReference type="Proteomes" id="UP001281003"/>
    </source>
</evidence>
<dbReference type="AlphaFoldDB" id="A0AAE0PLY5"/>
<reference evidence="2" key="1">
    <citation type="journal article" date="2023" name="Mol. Phylogenet. Evol.">
        <title>Genome-scale phylogeny and comparative genomics of the fungal order Sordariales.</title>
        <authorList>
            <person name="Hensen N."/>
            <person name="Bonometti L."/>
            <person name="Westerberg I."/>
            <person name="Brannstrom I.O."/>
            <person name="Guillou S."/>
            <person name="Cros-Aarteil S."/>
            <person name="Calhoun S."/>
            <person name="Haridas S."/>
            <person name="Kuo A."/>
            <person name="Mondo S."/>
            <person name="Pangilinan J."/>
            <person name="Riley R."/>
            <person name="LaButti K."/>
            <person name="Andreopoulos B."/>
            <person name="Lipzen A."/>
            <person name="Chen C."/>
            <person name="Yan M."/>
            <person name="Daum C."/>
            <person name="Ng V."/>
            <person name="Clum A."/>
            <person name="Steindorff A."/>
            <person name="Ohm R.A."/>
            <person name="Martin F."/>
            <person name="Silar P."/>
            <person name="Natvig D.O."/>
            <person name="Lalanne C."/>
            <person name="Gautier V."/>
            <person name="Ament-Velasquez S.L."/>
            <person name="Kruys A."/>
            <person name="Hutchinson M.I."/>
            <person name="Powell A.J."/>
            <person name="Barry K."/>
            <person name="Miller A.N."/>
            <person name="Grigoriev I.V."/>
            <person name="Debuchy R."/>
            <person name="Gladieux P."/>
            <person name="Hiltunen Thoren M."/>
            <person name="Johannesson H."/>
        </authorList>
    </citation>
    <scope>NUCLEOTIDE SEQUENCE</scope>
    <source>
        <strain evidence="2">FGSC 1904</strain>
    </source>
</reference>
<keyword evidence="1" id="KW-1133">Transmembrane helix</keyword>
<gene>
    <name evidence="2" type="ORF">B0T20DRAFT_474262</name>
</gene>
<protein>
    <submittedName>
        <fullName evidence="2">Uncharacterized protein</fullName>
    </submittedName>
</protein>
<name>A0AAE0PLY5_SORBR</name>
<keyword evidence="1" id="KW-0472">Membrane</keyword>
<reference evidence="2" key="2">
    <citation type="submission" date="2023-07" db="EMBL/GenBank/DDBJ databases">
        <authorList>
            <consortium name="Lawrence Berkeley National Laboratory"/>
            <person name="Haridas S."/>
            <person name="Hensen N."/>
            <person name="Bonometti L."/>
            <person name="Westerberg I."/>
            <person name="Brannstrom I.O."/>
            <person name="Guillou S."/>
            <person name="Cros-Aarteil S."/>
            <person name="Calhoun S."/>
            <person name="Kuo A."/>
            <person name="Mondo S."/>
            <person name="Pangilinan J."/>
            <person name="Riley R."/>
            <person name="LaButti K."/>
            <person name="Andreopoulos B."/>
            <person name="Lipzen A."/>
            <person name="Chen C."/>
            <person name="Yanf M."/>
            <person name="Daum C."/>
            <person name="Ng V."/>
            <person name="Clum A."/>
            <person name="Steindorff A."/>
            <person name="Ohm R."/>
            <person name="Martin F."/>
            <person name="Silar P."/>
            <person name="Natvig D."/>
            <person name="Lalanne C."/>
            <person name="Gautier V."/>
            <person name="Ament-velasquez S.L."/>
            <person name="Kruys A."/>
            <person name="Hutchinson M.I."/>
            <person name="Powell A.J."/>
            <person name="Barry K."/>
            <person name="Miller A.N."/>
            <person name="Grigoriev I.V."/>
            <person name="Debuchy R."/>
            <person name="Gladieux P."/>
            <person name="Thoren M.H."/>
            <person name="Johannesson H."/>
        </authorList>
    </citation>
    <scope>NUCLEOTIDE SEQUENCE</scope>
    <source>
        <strain evidence="2">FGSC 1904</strain>
    </source>
</reference>
<comment type="caution">
    <text evidence="2">The sequence shown here is derived from an EMBL/GenBank/DDBJ whole genome shotgun (WGS) entry which is preliminary data.</text>
</comment>
<dbReference type="Proteomes" id="UP001281003">
    <property type="component" value="Unassembled WGS sequence"/>
</dbReference>
<proteinExistence type="predicted"/>
<keyword evidence="1" id="KW-0812">Transmembrane</keyword>
<evidence type="ECO:0000313" key="2">
    <source>
        <dbReference type="EMBL" id="KAK3402451.1"/>
    </source>
</evidence>
<dbReference type="EMBL" id="JAUTDP010000001">
    <property type="protein sequence ID" value="KAK3402451.1"/>
    <property type="molecule type" value="Genomic_DNA"/>
</dbReference>
<feature type="transmembrane region" description="Helical" evidence="1">
    <location>
        <begin position="15"/>
        <end position="33"/>
    </location>
</feature>
<sequence>MEDCPSQIVSLSGSSFYMVIPIFVADMIANLCWDVRVMFAVNISSGLETRNDEYNPEERIPFDISYESKSRKLSWSSRGM</sequence>
<accession>A0AAE0PLY5</accession>
<keyword evidence="3" id="KW-1185">Reference proteome</keyword>
<organism evidence="2 3">
    <name type="scientific">Sordaria brevicollis</name>
    <dbReference type="NCBI Taxonomy" id="83679"/>
    <lineage>
        <taxon>Eukaryota</taxon>
        <taxon>Fungi</taxon>
        <taxon>Dikarya</taxon>
        <taxon>Ascomycota</taxon>
        <taxon>Pezizomycotina</taxon>
        <taxon>Sordariomycetes</taxon>
        <taxon>Sordariomycetidae</taxon>
        <taxon>Sordariales</taxon>
        <taxon>Sordariaceae</taxon>
        <taxon>Sordaria</taxon>
    </lineage>
</organism>